<accession>A0A6C0H712</accession>
<proteinExistence type="predicted"/>
<protein>
    <submittedName>
        <fullName evidence="1">Uncharacterized protein</fullName>
    </submittedName>
</protein>
<organism evidence="1">
    <name type="scientific">viral metagenome</name>
    <dbReference type="NCBI Taxonomy" id="1070528"/>
    <lineage>
        <taxon>unclassified sequences</taxon>
        <taxon>metagenomes</taxon>
        <taxon>organismal metagenomes</taxon>
    </lineage>
</organism>
<reference evidence="1" key="1">
    <citation type="journal article" date="2020" name="Nature">
        <title>Giant virus diversity and host interactions through global metagenomics.</title>
        <authorList>
            <person name="Schulz F."/>
            <person name="Roux S."/>
            <person name="Paez-Espino D."/>
            <person name="Jungbluth S."/>
            <person name="Walsh D.A."/>
            <person name="Denef V.J."/>
            <person name="McMahon K.D."/>
            <person name="Konstantinidis K.T."/>
            <person name="Eloe-Fadrosh E.A."/>
            <person name="Kyrpides N.C."/>
            <person name="Woyke T."/>
        </authorList>
    </citation>
    <scope>NUCLEOTIDE SEQUENCE</scope>
    <source>
        <strain evidence="1">GVMAG-M-3300023179-82</strain>
    </source>
</reference>
<dbReference type="EMBL" id="MN739896">
    <property type="protein sequence ID" value="QHT76362.1"/>
    <property type="molecule type" value="Genomic_DNA"/>
</dbReference>
<name>A0A6C0H712_9ZZZZ</name>
<sequence length="456" mass="53473">MIMNMYYNIISIIILMEEIIINIDSRYRNYILYPNENKFKILFNNTYKNIISVKMISIELNNTIQSLNYNNINFTKQNNFFTLYVPNKLNDLTGTIITIDNINNKDIQILLTNINEKLLLYNNTIIENNFYIFYICSFSNITITSINNSAIINTIDLNIGWYSVYGIYNMINNIIKTSDNFKIHGTLYIYDTRYKPSRNDYINIDNTNSNNLKNDLYKIYVNDTIKFIPSKTTSMPGILDNLYLTHDSIYYTNQPINKSIINLNISLNNITSIISIHNSISNYFNIKDIPTFEIDFSTFPCNPTNNNSCIDITKLNYPSLGYFLGFRPCNNSFFLKSSYNNTQTIIISNKIYNLFNEHYALLKVNDWGFINFFEKPILAKIIFSTCFNNGKVDQYVNNEYIFRQPTDINKLDIELLDYLGNNIDLNGKDFSFTILFKQIVNYKQKILNETETIIFK</sequence>
<dbReference type="AlphaFoldDB" id="A0A6C0H712"/>
<evidence type="ECO:0000313" key="1">
    <source>
        <dbReference type="EMBL" id="QHT76362.1"/>
    </source>
</evidence>